<evidence type="ECO:0000256" key="5">
    <source>
        <dbReference type="ARBA" id="ARBA00023242"/>
    </source>
</evidence>
<evidence type="ECO:0008006" key="10">
    <source>
        <dbReference type="Google" id="ProtNLM"/>
    </source>
</evidence>
<comment type="similarity">
    <text evidence="6">Belongs to the SPT3 family.</text>
</comment>
<evidence type="ECO:0000256" key="3">
    <source>
        <dbReference type="ARBA" id="ARBA00023159"/>
    </source>
</evidence>
<evidence type="ECO:0000256" key="1">
    <source>
        <dbReference type="ARBA" id="ARBA00004123"/>
    </source>
</evidence>
<evidence type="ECO:0000256" key="2">
    <source>
        <dbReference type="ARBA" id="ARBA00023015"/>
    </source>
</evidence>
<dbReference type="AlphaFoldDB" id="A0A1E4SSM7"/>
<keyword evidence="5" id="KW-0539">Nucleus</keyword>
<keyword evidence="4" id="KW-0804">Transcription</keyword>
<name>A0A1E4SSM7_9ASCO</name>
<dbReference type="Proteomes" id="UP000094801">
    <property type="component" value="Unassembled WGS sequence"/>
</dbReference>
<keyword evidence="2" id="KW-0805">Transcription regulation</keyword>
<evidence type="ECO:0000313" key="8">
    <source>
        <dbReference type="EMBL" id="ODV82523.1"/>
    </source>
</evidence>
<comment type="subcellular location">
    <subcellularLocation>
        <location evidence="1">Nucleus</location>
    </subcellularLocation>
</comment>
<dbReference type="GO" id="GO:0046982">
    <property type="term" value="F:protein heterodimerization activity"/>
    <property type="evidence" value="ECO:0007669"/>
    <property type="project" value="InterPro"/>
</dbReference>
<dbReference type="Pfam" id="PF02269">
    <property type="entry name" value="TFIID-18kDa"/>
    <property type="match status" value="1"/>
</dbReference>
<evidence type="ECO:0000313" key="9">
    <source>
        <dbReference type="Proteomes" id="UP000094801"/>
    </source>
</evidence>
<keyword evidence="9" id="KW-1185">Reference proteome</keyword>
<dbReference type="InterPro" id="IPR003195">
    <property type="entry name" value="TFIID_TAF13"/>
</dbReference>
<dbReference type="PANTHER" id="PTHR11380:SF16">
    <property type="entry name" value="TRANSCRIPTION INITIATION PROTEIN SPT3 HOMOLOG"/>
    <property type="match status" value="1"/>
</dbReference>
<evidence type="ECO:0000256" key="7">
    <source>
        <dbReference type="SAM" id="MobiDB-lite"/>
    </source>
</evidence>
<dbReference type="Gene3D" id="1.10.20.10">
    <property type="entry name" value="Histone, subunit A"/>
    <property type="match status" value="1"/>
</dbReference>
<dbReference type="STRING" id="983967.A0A1E4SSM7"/>
<dbReference type="FunFam" id="1.10.20.10:FF:000023">
    <property type="entry name" value="transcription initiation protein SPT3 homolog"/>
    <property type="match status" value="1"/>
</dbReference>
<feature type="region of interest" description="Disordered" evidence="7">
    <location>
        <begin position="1"/>
        <end position="38"/>
    </location>
</feature>
<dbReference type="GO" id="GO:0003712">
    <property type="term" value="F:transcription coregulator activity"/>
    <property type="evidence" value="ECO:0007669"/>
    <property type="project" value="TreeGrafter"/>
</dbReference>
<dbReference type="GO" id="GO:0000124">
    <property type="term" value="C:SAGA complex"/>
    <property type="evidence" value="ECO:0007669"/>
    <property type="project" value="TreeGrafter"/>
</dbReference>
<dbReference type="GO" id="GO:0005634">
    <property type="term" value="C:nucleus"/>
    <property type="evidence" value="ECO:0007669"/>
    <property type="project" value="UniProtKB-SubCell"/>
</dbReference>
<dbReference type="InterPro" id="IPR009072">
    <property type="entry name" value="Histone-fold"/>
</dbReference>
<dbReference type="EMBL" id="KV453883">
    <property type="protein sequence ID" value="ODV82523.1"/>
    <property type="molecule type" value="Genomic_DNA"/>
</dbReference>
<keyword evidence="3" id="KW-0010">Activator</keyword>
<feature type="compositionally biased region" description="Low complexity" evidence="7">
    <location>
        <begin position="1"/>
        <end position="31"/>
    </location>
</feature>
<dbReference type="PANTHER" id="PTHR11380">
    <property type="entry name" value="TRANSCRIPTION INITIATION FACTOR TFIID/SUPT3-RELATED"/>
    <property type="match status" value="1"/>
</dbReference>
<accession>A0A1E4SSM7</accession>
<dbReference type="OrthoDB" id="66982at2759"/>
<organism evidence="8 9">
    <name type="scientific">[Candida] arabinofermentans NRRL YB-2248</name>
    <dbReference type="NCBI Taxonomy" id="983967"/>
    <lineage>
        <taxon>Eukaryota</taxon>
        <taxon>Fungi</taxon>
        <taxon>Dikarya</taxon>
        <taxon>Ascomycota</taxon>
        <taxon>Saccharomycotina</taxon>
        <taxon>Pichiomycetes</taxon>
        <taxon>Pichiales</taxon>
        <taxon>Pichiaceae</taxon>
        <taxon>Ogataea</taxon>
        <taxon>Ogataea/Candida clade</taxon>
    </lineage>
</organism>
<reference evidence="9" key="1">
    <citation type="submission" date="2016-04" db="EMBL/GenBank/DDBJ databases">
        <title>Comparative genomics of biotechnologically important yeasts.</title>
        <authorList>
            <consortium name="DOE Joint Genome Institute"/>
            <person name="Riley R."/>
            <person name="Haridas S."/>
            <person name="Wolfe K.H."/>
            <person name="Lopes M.R."/>
            <person name="Hittinger C.T."/>
            <person name="Goker M."/>
            <person name="Salamov A."/>
            <person name="Wisecaver J."/>
            <person name="Long T.M."/>
            <person name="Aerts A.L."/>
            <person name="Barry K."/>
            <person name="Choi C."/>
            <person name="Clum A."/>
            <person name="Coughlan A.Y."/>
            <person name="Deshpande S."/>
            <person name="Douglass A.P."/>
            <person name="Hanson S.J."/>
            <person name="Klenk H.-P."/>
            <person name="Labutti K."/>
            <person name="Lapidus A."/>
            <person name="Lindquist E."/>
            <person name="Lipzen A."/>
            <person name="Meier-Kolthoff J.P."/>
            <person name="Ohm R.A."/>
            <person name="Otillar R.P."/>
            <person name="Pangilinan J."/>
            <person name="Peng Y."/>
            <person name="Rokas A."/>
            <person name="Rosa C.A."/>
            <person name="Scheuner C."/>
            <person name="Sibirny A.A."/>
            <person name="Slot J.C."/>
            <person name="Stielow J.B."/>
            <person name="Sun H."/>
            <person name="Kurtzman C.P."/>
            <person name="Blackwell M."/>
            <person name="Grigoriev I.V."/>
            <person name="Jeffries T.W."/>
        </authorList>
    </citation>
    <scope>NUCLEOTIDE SEQUENCE [LARGE SCALE GENOMIC DNA]</scope>
    <source>
        <strain evidence="9">NRRL YB-2248</strain>
    </source>
</reference>
<sequence>MSAATATTTATVTANANATTTKPIQQTQQQTESQRDRNRYRYRIEIQQMMFVSGETNDPPESTTSVIEDIVRDQVVELVLQSQKTANARGQRSISPEDVIFMIRHDKAKVNRLRTYLSWKDVRKNAKDQENGELAGNDLVEDGGATVGAGNSSTNAASGAGSLDNKMLAKQKKSQIRLPWEIEFMFNEQPLESNEENINNDLSMTSEQQKQIEDEEREAILAQLKRLKQNDDRTRNMTQKEYVHWSECRQASFTFRKSKRFREWCGLSQITESRPNDDVIDILGFLTFEMVCSLTELALEIKKIFTNETKQELNNVNKKKRKYLFDEPSNDSKPILVEHVQESWRHLQQVSKPKKCLYNFKGGRMKSKTNLI</sequence>
<dbReference type="CDD" id="cd22926">
    <property type="entry name" value="HFD_SPT3"/>
    <property type="match status" value="1"/>
</dbReference>
<evidence type="ECO:0000256" key="4">
    <source>
        <dbReference type="ARBA" id="ARBA00023163"/>
    </source>
</evidence>
<dbReference type="GO" id="GO:0006366">
    <property type="term" value="P:transcription by RNA polymerase II"/>
    <property type="evidence" value="ECO:0007669"/>
    <property type="project" value="InterPro"/>
</dbReference>
<gene>
    <name evidence="8" type="ORF">CANARDRAFT_25848</name>
</gene>
<evidence type="ECO:0000256" key="6">
    <source>
        <dbReference type="ARBA" id="ARBA00061274"/>
    </source>
</evidence>
<proteinExistence type="inferred from homology"/>
<dbReference type="GO" id="GO:0006357">
    <property type="term" value="P:regulation of transcription by RNA polymerase II"/>
    <property type="evidence" value="ECO:0007669"/>
    <property type="project" value="UniProtKB-ARBA"/>
</dbReference>
<protein>
    <recommendedName>
        <fullName evidence="10">Transcription initiation protein SPT3</fullName>
    </recommendedName>
</protein>
<dbReference type="SUPFAM" id="SSF47113">
    <property type="entry name" value="Histone-fold"/>
    <property type="match status" value="1"/>
</dbReference>